<gene>
    <name evidence="2" type="ORF">K0M31_014072</name>
</gene>
<reference evidence="2" key="1">
    <citation type="submission" date="2021-10" db="EMBL/GenBank/DDBJ databases">
        <title>Melipona bicolor Genome sequencing and assembly.</title>
        <authorList>
            <person name="Araujo N.S."/>
            <person name="Arias M.C."/>
        </authorList>
    </citation>
    <scope>NUCLEOTIDE SEQUENCE</scope>
    <source>
        <strain evidence="2">USP_2M_L1-L4_2017</strain>
        <tissue evidence="2">Whole body</tissue>
    </source>
</reference>
<keyword evidence="3" id="KW-1185">Reference proteome</keyword>
<evidence type="ECO:0000313" key="3">
    <source>
        <dbReference type="Proteomes" id="UP001177670"/>
    </source>
</evidence>
<feature type="region of interest" description="Disordered" evidence="1">
    <location>
        <begin position="69"/>
        <end position="93"/>
    </location>
</feature>
<dbReference type="EMBL" id="JAHYIQ010000004">
    <property type="protein sequence ID" value="KAK1132687.1"/>
    <property type="molecule type" value="Genomic_DNA"/>
</dbReference>
<accession>A0AA40G7V0</accession>
<name>A0AA40G7V0_9HYME</name>
<organism evidence="2 3">
    <name type="scientific">Melipona bicolor</name>
    <dbReference type="NCBI Taxonomy" id="60889"/>
    <lineage>
        <taxon>Eukaryota</taxon>
        <taxon>Metazoa</taxon>
        <taxon>Ecdysozoa</taxon>
        <taxon>Arthropoda</taxon>
        <taxon>Hexapoda</taxon>
        <taxon>Insecta</taxon>
        <taxon>Pterygota</taxon>
        <taxon>Neoptera</taxon>
        <taxon>Endopterygota</taxon>
        <taxon>Hymenoptera</taxon>
        <taxon>Apocrita</taxon>
        <taxon>Aculeata</taxon>
        <taxon>Apoidea</taxon>
        <taxon>Anthophila</taxon>
        <taxon>Apidae</taxon>
        <taxon>Melipona</taxon>
    </lineage>
</organism>
<dbReference type="Proteomes" id="UP001177670">
    <property type="component" value="Unassembled WGS sequence"/>
</dbReference>
<evidence type="ECO:0000313" key="2">
    <source>
        <dbReference type="EMBL" id="KAK1132687.1"/>
    </source>
</evidence>
<comment type="caution">
    <text evidence="2">The sequence shown here is derived from an EMBL/GenBank/DDBJ whole genome shotgun (WGS) entry which is preliminary data.</text>
</comment>
<sequence length="108" mass="11981">MSKHPRDPITASRYMVHTSSNTPAFIQVAFNQTVRKVHAPPYPPAGEHLRQFDEQLGASESMALGHYLSSSSMRCEPQGARPDNYNQPEGGLRPWVSVGSSRSLWGLM</sequence>
<evidence type="ECO:0000256" key="1">
    <source>
        <dbReference type="SAM" id="MobiDB-lite"/>
    </source>
</evidence>
<proteinExistence type="predicted"/>
<protein>
    <submittedName>
        <fullName evidence="2">Uncharacterized protein</fullName>
    </submittedName>
</protein>
<feature type="non-terminal residue" evidence="2">
    <location>
        <position position="1"/>
    </location>
</feature>
<dbReference type="AlphaFoldDB" id="A0AA40G7V0"/>